<dbReference type="GO" id="GO:0016020">
    <property type="term" value="C:membrane"/>
    <property type="evidence" value="ECO:0007669"/>
    <property type="project" value="InterPro"/>
</dbReference>
<evidence type="ECO:0000313" key="3">
    <source>
        <dbReference type="Proteomes" id="UP000306402"/>
    </source>
</evidence>
<reference evidence="2 3" key="1">
    <citation type="submission" date="2019-05" db="EMBL/GenBank/DDBJ databases">
        <authorList>
            <person name="Qu J.-H."/>
        </authorList>
    </citation>
    <scope>NUCLEOTIDE SEQUENCE [LARGE SCALE GENOMIC DNA]</scope>
    <source>
        <strain evidence="2 3">T17</strain>
    </source>
</reference>
<accession>A0A5R9L8K0</accession>
<gene>
    <name evidence="2" type="ORF">FEN17_00015</name>
</gene>
<dbReference type="Pfam" id="PF00116">
    <property type="entry name" value="COX2"/>
    <property type="match status" value="1"/>
</dbReference>
<comment type="caution">
    <text evidence="2">The sequence shown here is derived from an EMBL/GenBank/DDBJ whole genome shotgun (WGS) entry which is preliminary data.</text>
</comment>
<sequence>MVHLKDFAQEGLPRLLEVDNRLILPIKTDIRIITTSTDVIHA</sequence>
<dbReference type="InterPro" id="IPR008972">
    <property type="entry name" value="Cupredoxin"/>
</dbReference>
<proteinExistence type="predicted"/>
<dbReference type="EMBL" id="VCEJ01000001">
    <property type="protein sequence ID" value="TLV04739.1"/>
    <property type="molecule type" value="Genomic_DNA"/>
</dbReference>
<dbReference type="SUPFAM" id="SSF49503">
    <property type="entry name" value="Cupredoxins"/>
    <property type="match status" value="1"/>
</dbReference>
<dbReference type="GO" id="GO:0004129">
    <property type="term" value="F:cytochrome-c oxidase activity"/>
    <property type="evidence" value="ECO:0007669"/>
    <property type="project" value="InterPro"/>
</dbReference>
<dbReference type="GO" id="GO:0005507">
    <property type="term" value="F:copper ion binding"/>
    <property type="evidence" value="ECO:0007669"/>
    <property type="project" value="InterPro"/>
</dbReference>
<keyword evidence="3" id="KW-1185">Reference proteome</keyword>
<dbReference type="PROSITE" id="PS50857">
    <property type="entry name" value="COX2_CUA"/>
    <property type="match status" value="1"/>
</dbReference>
<dbReference type="OrthoDB" id="9781261at2"/>
<dbReference type="Gene3D" id="2.60.40.420">
    <property type="entry name" value="Cupredoxins - blue copper proteins"/>
    <property type="match status" value="1"/>
</dbReference>
<name>A0A5R9L8K0_9BACT</name>
<organism evidence="2 3">
    <name type="scientific">Dyadobacter luticola</name>
    <dbReference type="NCBI Taxonomy" id="1979387"/>
    <lineage>
        <taxon>Bacteria</taxon>
        <taxon>Pseudomonadati</taxon>
        <taxon>Bacteroidota</taxon>
        <taxon>Cytophagia</taxon>
        <taxon>Cytophagales</taxon>
        <taxon>Spirosomataceae</taxon>
        <taxon>Dyadobacter</taxon>
    </lineage>
</organism>
<evidence type="ECO:0000313" key="2">
    <source>
        <dbReference type="EMBL" id="TLV04739.1"/>
    </source>
</evidence>
<protein>
    <recommendedName>
        <fullName evidence="1">Cytochrome oxidase subunit II copper A binding domain-containing protein</fullName>
    </recommendedName>
</protein>
<dbReference type="Proteomes" id="UP000306402">
    <property type="component" value="Unassembled WGS sequence"/>
</dbReference>
<dbReference type="PRINTS" id="PR01166">
    <property type="entry name" value="CYCOXIDASEII"/>
</dbReference>
<dbReference type="InterPro" id="IPR002429">
    <property type="entry name" value="CcO_II-like_C"/>
</dbReference>
<dbReference type="AlphaFoldDB" id="A0A5R9L8K0"/>
<evidence type="ECO:0000259" key="1">
    <source>
        <dbReference type="PROSITE" id="PS50857"/>
    </source>
</evidence>
<feature type="domain" description="Cytochrome oxidase subunit II copper A binding" evidence="1">
    <location>
        <begin position="1"/>
        <end position="42"/>
    </location>
</feature>